<dbReference type="EMBL" id="ATLV01015284">
    <property type="status" value="NOT_ANNOTATED_CDS"/>
    <property type="molecule type" value="Genomic_DNA"/>
</dbReference>
<evidence type="ECO:0000256" key="11">
    <source>
        <dbReference type="ARBA" id="ARBA00022723"/>
    </source>
</evidence>
<evidence type="ECO:0000256" key="10">
    <source>
        <dbReference type="ARBA" id="ARBA00022714"/>
    </source>
</evidence>
<dbReference type="EC" id="1.3.5.1" evidence="5 21"/>
<evidence type="ECO:0000259" key="25">
    <source>
        <dbReference type="PROSITE" id="PS50186"/>
    </source>
</evidence>
<comment type="similarity">
    <text evidence="3 21">Belongs to the succinate dehydrogenase/fumarate reductase iron-sulfur protein family.</text>
</comment>
<keyword evidence="7 21" id="KW-0004">4Fe-4S</keyword>
<dbReference type="InterPro" id="IPR001895">
    <property type="entry name" value="RASGEF_cat_dom"/>
</dbReference>
<dbReference type="GO" id="GO:0051537">
    <property type="term" value="F:2 iron, 2 sulfur cluster binding"/>
    <property type="evidence" value="ECO:0007669"/>
    <property type="project" value="UniProtKB-KW"/>
</dbReference>
<evidence type="ECO:0000259" key="29">
    <source>
        <dbReference type="PROSITE" id="PS51379"/>
    </source>
</evidence>
<comment type="pathway">
    <text evidence="2 21">Carbohydrate metabolism; tricarboxylic acid cycle; fumarate from succinate (eukaryal route): step 1/1.</text>
</comment>
<dbReference type="InterPro" id="IPR050573">
    <property type="entry name" value="SDH/FRD_Iron-Sulfur"/>
</dbReference>
<keyword evidence="17 21" id="KW-0496">Mitochondrion</keyword>
<comment type="catalytic activity">
    <reaction evidence="21">
        <text>a quinone + succinate = fumarate + a quinol</text>
        <dbReference type="Rhea" id="RHEA:40523"/>
        <dbReference type="ChEBI" id="CHEBI:24646"/>
        <dbReference type="ChEBI" id="CHEBI:29806"/>
        <dbReference type="ChEBI" id="CHEBI:30031"/>
        <dbReference type="ChEBI" id="CHEBI:132124"/>
    </reaction>
</comment>
<dbReference type="PROSITE" id="PS50186">
    <property type="entry name" value="DEP"/>
    <property type="match status" value="1"/>
</dbReference>
<evidence type="ECO:0000256" key="1">
    <source>
        <dbReference type="ARBA" id="ARBA00004443"/>
    </source>
</evidence>
<dbReference type="VEuPathDB" id="VectorBase:ASIS010662"/>
<dbReference type="GO" id="GO:0009055">
    <property type="term" value="F:electron transfer activity"/>
    <property type="evidence" value="ECO:0007669"/>
    <property type="project" value="InterPro"/>
</dbReference>
<dbReference type="SMART" id="SM00147">
    <property type="entry name" value="RasGEF"/>
    <property type="match status" value="1"/>
</dbReference>
<dbReference type="CDD" id="cd00155">
    <property type="entry name" value="RasGEF"/>
    <property type="match status" value="1"/>
</dbReference>
<dbReference type="STRING" id="74873.A0A084VQP5"/>
<dbReference type="VEuPathDB" id="VectorBase:ASIC007774"/>
<dbReference type="PROSITE" id="PS50212">
    <property type="entry name" value="RASGEF_NTER"/>
    <property type="match status" value="1"/>
</dbReference>
<dbReference type="NCBIfam" id="TIGR00384">
    <property type="entry name" value="dhsB"/>
    <property type="match status" value="1"/>
</dbReference>
<comment type="cofactor">
    <cofactor evidence="21">
        <name>[2Fe-2S] cluster</name>
        <dbReference type="ChEBI" id="CHEBI:190135"/>
    </cofactor>
    <text evidence="21">Binds 1 [2Fe-2S] cluster.</text>
</comment>
<keyword evidence="14" id="KW-0560">Oxidoreductase</keyword>
<dbReference type="Gene3D" id="1.10.1060.10">
    <property type="entry name" value="Alpha-helical ferredoxin"/>
    <property type="match status" value="1"/>
</dbReference>
<dbReference type="EMBL" id="ATLV01015288">
    <property type="status" value="NOT_ANNOTATED_CDS"/>
    <property type="molecule type" value="Genomic_DNA"/>
</dbReference>
<dbReference type="GO" id="GO:0051539">
    <property type="term" value="F:4 iron, 4 sulfur cluster binding"/>
    <property type="evidence" value="ECO:0007669"/>
    <property type="project" value="UniProtKB-KW"/>
</dbReference>
<evidence type="ECO:0000259" key="23">
    <source>
        <dbReference type="PROSITE" id="PS50009"/>
    </source>
</evidence>
<evidence type="ECO:0000256" key="5">
    <source>
        <dbReference type="ARBA" id="ARBA00012792"/>
    </source>
</evidence>
<dbReference type="InterPro" id="IPR006058">
    <property type="entry name" value="2Fe2S_fd_BS"/>
</dbReference>
<dbReference type="EMBL" id="ATLV01015286">
    <property type="status" value="NOT_ANNOTATED_CDS"/>
    <property type="molecule type" value="Genomic_DNA"/>
</dbReference>
<dbReference type="InterPro" id="IPR014710">
    <property type="entry name" value="RmlC-like_jellyroll"/>
</dbReference>
<evidence type="ECO:0000256" key="4">
    <source>
        <dbReference type="ARBA" id="ARBA00010829"/>
    </source>
</evidence>
<gene>
    <name evidence="30" type="ORF">ZHAS_00007774</name>
</gene>
<dbReference type="InterPro" id="IPR000651">
    <property type="entry name" value="Ras-like_Gua-exchang_fac_N"/>
</dbReference>
<dbReference type="FunFam" id="1.10.840.10:FF:000002">
    <property type="entry name" value="Rap guanine nucleotide exchange factor 4"/>
    <property type="match status" value="1"/>
</dbReference>
<evidence type="ECO:0000256" key="16">
    <source>
        <dbReference type="ARBA" id="ARBA00023014"/>
    </source>
</evidence>
<evidence type="ECO:0000259" key="24">
    <source>
        <dbReference type="PROSITE" id="PS50042"/>
    </source>
</evidence>
<evidence type="ECO:0000256" key="17">
    <source>
        <dbReference type="ARBA" id="ARBA00023128"/>
    </source>
</evidence>
<feature type="domain" description="Ras-associating" evidence="26">
    <location>
        <begin position="660"/>
        <end position="742"/>
    </location>
</feature>
<keyword evidence="18" id="KW-0472">Membrane</keyword>
<dbReference type="Pfam" id="PF00610">
    <property type="entry name" value="DEP"/>
    <property type="match status" value="1"/>
</dbReference>
<dbReference type="InterPro" id="IPR019804">
    <property type="entry name" value="Ras_G-nucl-exch_fac_CS"/>
</dbReference>
<dbReference type="SUPFAM" id="SSF54292">
    <property type="entry name" value="2Fe-2S ferredoxin-like"/>
    <property type="match status" value="1"/>
</dbReference>
<dbReference type="GO" id="GO:0007264">
    <property type="term" value="P:small GTPase-mediated signal transduction"/>
    <property type="evidence" value="ECO:0007669"/>
    <property type="project" value="InterPro"/>
</dbReference>
<dbReference type="InterPro" id="IPR000595">
    <property type="entry name" value="cNMP-bd_dom"/>
</dbReference>
<evidence type="ECO:0000256" key="20">
    <source>
        <dbReference type="PROSITE-ProRule" id="PRU00168"/>
    </source>
</evidence>
<dbReference type="InterPro" id="IPR017900">
    <property type="entry name" value="4Fe4S_Fe_S_CS"/>
</dbReference>
<dbReference type="PROSITE" id="PS00720">
    <property type="entry name" value="RASGEF"/>
    <property type="match status" value="1"/>
</dbReference>
<evidence type="ECO:0000256" key="22">
    <source>
        <dbReference type="SAM" id="MobiDB-lite"/>
    </source>
</evidence>
<dbReference type="PROSITE" id="PS50009">
    <property type="entry name" value="RASGEF_CAT"/>
    <property type="match status" value="1"/>
</dbReference>
<evidence type="ECO:0000259" key="28">
    <source>
        <dbReference type="PROSITE" id="PS51085"/>
    </source>
</evidence>
<dbReference type="NCBIfam" id="NF004616">
    <property type="entry name" value="PRK05950.1"/>
    <property type="match status" value="1"/>
</dbReference>
<dbReference type="Gene3D" id="1.10.10.10">
    <property type="entry name" value="Winged helix-like DNA-binding domain superfamily/Winged helix DNA-binding domain"/>
    <property type="match status" value="1"/>
</dbReference>
<keyword evidence="15 21" id="KW-0408">Iron</keyword>
<evidence type="ECO:0000256" key="3">
    <source>
        <dbReference type="ARBA" id="ARBA00009433"/>
    </source>
</evidence>
<protein>
    <recommendedName>
        <fullName evidence="6 21">Succinate dehydrogenase [ubiquinone] iron-sulfur subunit, mitochondrial</fullName>
        <ecNumber evidence="5 21">1.3.5.1</ecNumber>
    </recommendedName>
</protein>
<proteinExistence type="inferred from homology"/>
<dbReference type="GO" id="GO:0022904">
    <property type="term" value="P:respiratory electron transport chain"/>
    <property type="evidence" value="ECO:0007669"/>
    <property type="project" value="TreeGrafter"/>
</dbReference>
<dbReference type="InterPro" id="IPR012675">
    <property type="entry name" value="Beta-grasp_dom_sf"/>
</dbReference>
<dbReference type="GO" id="GO:0005743">
    <property type="term" value="C:mitochondrial inner membrane"/>
    <property type="evidence" value="ECO:0007669"/>
    <property type="project" value="UniProtKB-SubCell"/>
</dbReference>
<keyword evidence="16 21" id="KW-0411">Iron-sulfur</keyword>
<keyword evidence="10 21" id="KW-0001">2Fe-2S</keyword>
<name>A0A084VQP5_ANOSI</name>
<evidence type="ECO:0000256" key="12">
    <source>
        <dbReference type="ARBA" id="ARBA00022792"/>
    </source>
</evidence>
<dbReference type="Pfam" id="PF13534">
    <property type="entry name" value="Fer4_17"/>
    <property type="match status" value="1"/>
</dbReference>
<dbReference type="CDD" id="cd00207">
    <property type="entry name" value="fer2"/>
    <property type="match status" value="1"/>
</dbReference>
<dbReference type="Pfam" id="PF00618">
    <property type="entry name" value="RasGEF_N"/>
    <property type="match status" value="1"/>
</dbReference>
<dbReference type="Proteomes" id="UP000030765">
    <property type="component" value="Unassembled WGS sequence"/>
</dbReference>
<dbReference type="GO" id="GO:0051538">
    <property type="term" value="F:3 iron, 4 sulfur cluster binding"/>
    <property type="evidence" value="ECO:0007669"/>
    <property type="project" value="UniProtKB-KW"/>
</dbReference>
<keyword evidence="11 21" id="KW-0479">Metal-binding</keyword>
<dbReference type="SUPFAM" id="SSF54236">
    <property type="entry name" value="Ubiquitin-like"/>
    <property type="match status" value="1"/>
</dbReference>
<dbReference type="Gene3D" id="3.10.20.90">
    <property type="entry name" value="Phosphatidylinositol 3-kinase Catalytic Subunit, Chain A, domain 1"/>
    <property type="match status" value="1"/>
</dbReference>
<dbReference type="InterPro" id="IPR000159">
    <property type="entry name" value="RA_dom"/>
</dbReference>
<dbReference type="FunFam" id="1.10.1060.10:FF:000029">
    <property type="entry name" value="Succinate dehydrogenase [ubiquinone] iron-sulfur subunit, mitochondrial"/>
    <property type="match status" value="1"/>
</dbReference>
<evidence type="ECO:0000259" key="27">
    <source>
        <dbReference type="PROSITE" id="PS50212"/>
    </source>
</evidence>
<feature type="compositionally biased region" description="Low complexity" evidence="22">
    <location>
        <begin position="161"/>
        <end position="175"/>
    </location>
</feature>
<dbReference type="PANTHER" id="PTHR11921:SF29">
    <property type="entry name" value="SUCCINATE DEHYDROGENASE [UBIQUINONE] IRON-SULFUR SUBUNIT, MITOCHONDRIAL"/>
    <property type="match status" value="1"/>
</dbReference>
<dbReference type="GO" id="GO:0005085">
    <property type="term" value="F:guanyl-nucleotide exchange factor activity"/>
    <property type="evidence" value="ECO:0007669"/>
    <property type="project" value="UniProtKB-KW"/>
</dbReference>
<dbReference type="Gene3D" id="1.20.870.10">
    <property type="entry name" value="Son of sevenless (SoS) protein Chain: S domain 1"/>
    <property type="match status" value="1"/>
</dbReference>
<dbReference type="InterPro" id="IPR018490">
    <property type="entry name" value="cNMP-bd_dom_sf"/>
</dbReference>
<accession>A0A084VQP5</accession>
<keyword evidence="19 21" id="KW-0003">3Fe-4S</keyword>
<dbReference type="Gene3D" id="1.10.8.1240">
    <property type="match status" value="1"/>
</dbReference>
<dbReference type="CDD" id="cd06224">
    <property type="entry name" value="REM"/>
    <property type="match status" value="1"/>
</dbReference>
<keyword evidence="8" id="KW-0816">Tricarboxylic acid cycle</keyword>
<evidence type="ECO:0000256" key="14">
    <source>
        <dbReference type="ARBA" id="ARBA00023002"/>
    </source>
</evidence>
<evidence type="ECO:0000256" key="9">
    <source>
        <dbReference type="ARBA" id="ARBA00022658"/>
    </source>
</evidence>
<dbReference type="PROSITE" id="PS00198">
    <property type="entry name" value="4FE4S_FER_1"/>
    <property type="match status" value="1"/>
</dbReference>
<evidence type="ECO:0000256" key="13">
    <source>
        <dbReference type="ARBA" id="ARBA00022946"/>
    </source>
</evidence>
<dbReference type="InterPro" id="IPR036010">
    <property type="entry name" value="2Fe-2S_ferredoxin-like_sf"/>
</dbReference>
<dbReference type="EnsemblMetazoa" id="ASIC007774-RA">
    <property type="protein sequence ID" value="ASIC007774-PA"/>
    <property type="gene ID" value="ASIC007774"/>
</dbReference>
<evidence type="ECO:0000256" key="6">
    <source>
        <dbReference type="ARBA" id="ARBA00016766"/>
    </source>
</evidence>
<dbReference type="SUPFAM" id="SSF51206">
    <property type="entry name" value="cAMP-binding domain-like"/>
    <property type="match status" value="2"/>
</dbReference>
<comment type="function">
    <text evidence="21">Iron-sulfur protein (IP) subunit of succinate dehydrogenase (SDH) that is involved in complex II of the mitochondrial electron transport chain and is responsible for transferring electrons from succinate to ubiquinone (coenzyme Q).</text>
</comment>
<dbReference type="SUPFAM" id="SSF48366">
    <property type="entry name" value="Ras GEF"/>
    <property type="match status" value="1"/>
</dbReference>
<organism evidence="30">
    <name type="scientific">Anopheles sinensis</name>
    <name type="common">Mosquito</name>
    <dbReference type="NCBI Taxonomy" id="74873"/>
    <lineage>
        <taxon>Eukaryota</taxon>
        <taxon>Metazoa</taxon>
        <taxon>Ecdysozoa</taxon>
        <taxon>Arthropoda</taxon>
        <taxon>Hexapoda</taxon>
        <taxon>Insecta</taxon>
        <taxon>Pterygota</taxon>
        <taxon>Neoptera</taxon>
        <taxon>Endopterygota</taxon>
        <taxon>Diptera</taxon>
        <taxon>Nematocera</taxon>
        <taxon>Culicoidea</taxon>
        <taxon>Culicidae</taxon>
        <taxon>Anophelinae</taxon>
        <taxon>Anopheles</taxon>
    </lineage>
</organism>
<feature type="domain" description="2Fe-2S ferredoxin-type" evidence="28">
    <location>
        <begin position="1096"/>
        <end position="1188"/>
    </location>
</feature>
<feature type="domain" description="Ras-GEF" evidence="23">
    <location>
        <begin position="767"/>
        <end position="993"/>
    </location>
</feature>
<dbReference type="Pfam" id="PF00617">
    <property type="entry name" value="RasGEF"/>
    <property type="match status" value="1"/>
</dbReference>
<dbReference type="SUPFAM" id="SSF46785">
    <property type="entry name" value="Winged helix' DNA-binding domain"/>
    <property type="match status" value="1"/>
</dbReference>
<feature type="domain" description="Cyclic nucleotide-binding" evidence="24">
    <location>
        <begin position="46"/>
        <end position="151"/>
    </location>
</feature>
<dbReference type="EMBL" id="ATLV01015285">
    <property type="status" value="NOT_ANNOTATED_CDS"/>
    <property type="molecule type" value="Genomic_DNA"/>
</dbReference>
<dbReference type="InterPro" id="IPR023578">
    <property type="entry name" value="Ras_GEF_dom_sf"/>
</dbReference>
<keyword evidence="12 21" id="KW-0999">Mitochondrion inner membrane</keyword>
<dbReference type="PANTHER" id="PTHR11921">
    <property type="entry name" value="SUCCINATE DEHYDROGENASE IRON-SULFUR PROTEIN"/>
    <property type="match status" value="1"/>
</dbReference>
<evidence type="ECO:0000313" key="30">
    <source>
        <dbReference type="EMBL" id="KFB40289.1"/>
    </source>
</evidence>
<dbReference type="InterPro" id="IPR036388">
    <property type="entry name" value="WH-like_DNA-bd_sf"/>
</dbReference>
<dbReference type="InterPro" id="IPR025192">
    <property type="entry name" value="Succ_DH/fum_Rdtase_N"/>
</dbReference>
<dbReference type="OrthoDB" id="21144at2759"/>
<evidence type="ECO:0000313" key="31">
    <source>
        <dbReference type="EnsemblMetazoa" id="ASIC007774-PA"/>
    </source>
</evidence>
<dbReference type="InterPro" id="IPR036964">
    <property type="entry name" value="RASGEF_cat_dom_sf"/>
</dbReference>
<dbReference type="EMBL" id="ATLV01015289">
    <property type="status" value="NOT_ANNOTATED_CDS"/>
    <property type="molecule type" value="Genomic_DNA"/>
</dbReference>
<dbReference type="SMART" id="SM00229">
    <property type="entry name" value="RasGEFN"/>
    <property type="match status" value="1"/>
</dbReference>
<evidence type="ECO:0000256" key="19">
    <source>
        <dbReference type="ARBA" id="ARBA00023291"/>
    </source>
</evidence>
<dbReference type="FunFam" id="3.10.20.30:FF:000007">
    <property type="entry name" value="Succinate dehydrogenase [ubiquinone] iron-sulfur subunit, mitochondrial"/>
    <property type="match status" value="1"/>
</dbReference>
<keyword evidence="13" id="KW-0809">Transit peptide</keyword>
<dbReference type="GO" id="GO:0046872">
    <property type="term" value="F:metal ion binding"/>
    <property type="evidence" value="ECO:0007669"/>
    <property type="project" value="UniProtKB-KW"/>
</dbReference>
<dbReference type="InterPro" id="IPR009051">
    <property type="entry name" value="Helical_ferredxn"/>
</dbReference>
<evidence type="ECO:0000256" key="18">
    <source>
        <dbReference type="ARBA" id="ARBA00023136"/>
    </source>
</evidence>
<dbReference type="InterPro" id="IPR036390">
    <property type="entry name" value="WH_DNA-bd_sf"/>
</dbReference>
<reference evidence="30 32" key="1">
    <citation type="journal article" date="2014" name="BMC Genomics">
        <title>Genome sequence of Anopheles sinensis provides insight into genetics basis of mosquito competence for malaria parasites.</title>
        <authorList>
            <person name="Zhou D."/>
            <person name="Zhang D."/>
            <person name="Ding G."/>
            <person name="Shi L."/>
            <person name="Hou Q."/>
            <person name="Ye Y."/>
            <person name="Xu Y."/>
            <person name="Zhou H."/>
            <person name="Xiong C."/>
            <person name="Li S."/>
            <person name="Yu J."/>
            <person name="Hong S."/>
            <person name="Yu X."/>
            <person name="Zou P."/>
            <person name="Chen C."/>
            <person name="Chang X."/>
            <person name="Wang W."/>
            <person name="Lv Y."/>
            <person name="Sun Y."/>
            <person name="Ma L."/>
            <person name="Shen B."/>
            <person name="Zhu C."/>
        </authorList>
    </citation>
    <scope>NUCLEOTIDE SEQUENCE [LARGE SCALE GENOMIC DNA]</scope>
</reference>
<comment type="cofactor">
    <cofactor evidence="21">
        <name>[4Fe-4S] cluster</name>
        <dbReference type="ChEBI" id="CHEBI:49883"/>
    </cofactor>
    <text evidence="21">Binds 1 [4Fe-4S] cluster.</text>
</comment>
<evidence type="ECO:0000256" key="7">
    <source>
        <dbReference type="ARBA" id="ARBA00022485"/>
    </source>
</evidence>
<comment type="cofactor">
    <cofactor evidence="21">
        <name>[3Fe-4S] cluster</name>
        <dbReference type="ChEBI" id="CHEBI:21137"/>
    </cofactor>
    <text evidence="21">Binds 1 [3Fe-4S] cluster.</text>
</comment>
<dbReference type="VEuPathDB" id="VectorBase:ASIS006922"/>
<dbReference type="EMBL" id="ATLV01015283">
    <property type="status" value="NOT_ANNOTATED_CDS"/>
    <property type="molecule type" value="Genomic_DNA"/>
</dbReference>
<dbReference type="EMBL" id="ATLV01015287">
    <property type="status" value="NOT_ANNOTATED_CDS"/>
    <property type="molecule type" value="Genomic_DNA"/>
</dbReference>
<keyword evidence="32" id="KW-1185">Reference proteome</keyword>
<dbReference type="Gene3D" id="1.10.840.10">
    <property type="entry name" value="Ras guanine-nucleotide exchange factors catalytic domain"/>
    <property type="match status" value="1"/>
</dbReference>
<comment type="subcellular location">
    <subcellularLocation>
        <location evidence="1 21">Mitochondrion inner membrane</location>
        <topology evidence="1 21">Peripheral membrane protein</topology>
        <orientation evidence="1 21">Matrix side</orientation>
    </subcellularLocation>
</comment>
<reference evidence="31" key="2">
    <citation type="submission" date="2020-05" db="UniProtKB">
        <authorList>
            <consortium name="EnsemblMetazoa"/>
        </authorList>
    </citation>
    <scope>IDENTIFICATION</scope>
</reference>
<evidence type="ECO:0000256" key="21">
    <source>
        <dbReference type="RuleBase" id="RU361237"/>
    </source>
</evidence>
<evidence type="ECO:0000259" key="26">
    <source>
        <dbReference type="PROSITE" id="PS50200"/>
    </source>
</evidence>
<dbReference type="SMART" id="SM00049">
    <property type="entry name" value="DEP"/>
    <property type="match status" value="1"/>
</dbReference>
<dbReference type="InterPro" id="IPR000591">
    <property type="entry name" value="DEP_dom"/>
</dbReference>
<dbReference type="EMBL" id="KE525006">
    <property type="protein sequence ID" value="KFB40289.1"/>
    <property type="molecule type" value="Genomic_DNA"/>
</dbReference>
<dbReference type="PROSITE" id="PS50200">
    <property type="entry name" value="RA"/>
    <property type="match status" value="1"/>
</dbReference>
<feature type="domain" description="4Fe-4S ferredoxin-type" evidence="29">
    <location>
        <begin position="1233"/>
        <end position="1263"/>
    </location>
</feature>
<dbReference type="OMA" id="CAYHREE"/>
<dbReference type="CDD" id="cd04437">
    <property type="entry name" value="DEP_Epac"/>
    <property type="match status" value="1"/>
</dbReference>
<dbReference type="InterPro" id="IPR029071">
    <property type="entry name" value="Ubiquitin-like_domsf"/>
</dbReference>
<feature type="domain" description="N-terminal Ras-GEF" evidence="27">
    <location>
        <begin position="485"/>
        <end position="620"/>
    </location>
</feature>
<dbReference type="InterPro" id="IPR004489">
    <property type="entry name" value="Succ_DH/fum_Rdtase_Fe-S"/>
</dbReference>
<feature type="region of interest" description="Disordered" evidence="22">
    <location>
        <begin position="161"/>
        <end position="194"/>
    </location>
</feature>
<dbReference type="UniPathway" id="UPA00223">
    <property type="reaction ID" value="UER01006"/>
</dbReference>
<feature type="domain" description="Cyclic nucleotide-binding" evidence="24">
    <location>
        <begin position="352"/>
        <end position="453"/>
    </location>
</feature>
<dbReference type="PRINTS" id="PR00103">
    <property type="entry name" value="CAMPKINASE"/>
</dbReference>
<evidence type="ECO:0000256" key="2">
    <source>
        <dbReference type="ARBA" id="ARBA00004788"/>
    </source>
</evidence>
<dbReference type="SUPFAM" id="SSF46548">
    <property type="entry name" value="alpha-helical ferredoxin"/>
    <property type="match status" value="1"/>
</dbReference>
<dbReference type="Pfam" id="PF13085">
    <property type="entry name" value="Fer2_3"/>
    <property type="match status" value="1"/>
</dbReference>
<evidence type="ECO:0000256" key="15">
    <source>
        <dbReference type="ARBA" id="ARBA00023004"/>
    </source>
</evidence>
<evidence type="ECO:0000256" key="8">
    <source>
        <dbReference type="ARBA" id="ARBA00022532"/>
    </source>
</evidence>
<sequence>MFVTIPRPCDRNLRDCELISCRLRRVEPLCRLPGSALQQLAMCGFYEDLEKGVTLFRAGEQGRYWYAVLGGQLEVRYHAADTKDGKLSVTLCNLGVGATFGESILHDLPRDSTVVTKTTCELLRVEQQDFRLIFEKNKELMNDIITNCRLKNGFGQSMQTTSTVQTNVQQQPSPTKKQLSPDHPNPAAPITEIPSPAMSRMGWALRVLLVSDNTSCLKDRKVGGKFIRKCAPGTELVEWLLNLSPIVHTRTQAAGMWQALLEEGVLCHVAKEQPFKDKCFLYRFKSDEDGTAGGAPTSDDVNHANEHIREALPALLHRGPDATLRMILRKPSHERTQEELELVYEELLHIAALSHLSTSIKRELASIIVFEAHAHAGTVLFNQGDEGRSWYILLKGSVDVVIHGKGTVATLKEGDDFGKLALINDAPRAATIVLKENNCHLLRVDKEHFNRILRDVEANTLRLQEHGKDVLILERVAKQRGYSAFKYTVMSGTPQKMLEHLLETRLGGQAGPNDPFLDDFLLTHIVFMPTPLLIDELAANYHADADIDLRQASEEDQEYFLTSKRRVVQFIQRWVLAVRHAVFDDPLAVEFIEELATDVEAEPALQEEASIIHHVLTQLSRYQEDRQMNATQKWKLPPNGQPICLFSGNTHSKTVIRPDDDIIFRVYCADHTYCTLRFPMATTAEVIKACAADKLQIARLPEDLLLVEVKSSGERVVFKDNDVSVPTALSLNGRIFVSPKDHLDALTPLPEQEVPTEAPDVDFEALSTKDVAYHMTLFDWDLFWAVHEYELLYHTFGRHHFNKITSNLDVFIRRFNEIQYWVVTEIVSTTNMTKRMSLVKKFIKLAAFCKEYQNLNAFFAIVMGLSNTAVSRLSGTWDKLPSKFRKLFTEYEALIDPSRNHRAYRMSVGKLQPPVIPFMPLLLKDMTFAHEGNKTSLDGLVNFEKMHMMAQTMRAVRFCRSRHLVLDPPSPKNENEIRNYIRCFRTIDNQRVLNSMSQKFSCQHCEIILSKIMAVLVSDLKFLLACRGTFGQVCARDRWSWVNVMRRIRLAQAGTEPNVWPILSWLYFFNLPCENYHRNIHLAAANNAAAKKVKKFQIYRWNPDQPEQKPYNQTYEVDLSACGPMVLDALIKIKNEMDPTLTFRRSCREGICGSCAMNIGGTNTLACISKIDTDNLDKPTKIYPLPHMYVVKDLVPDMNNFYNQYRSIQPWLQRKNESTEKKGDAQYLQSVDDRAKLDGLYECILCACCSTSCPSYWWNGDKYLGPAVLMQAYRWIIDSRDESTAARLDKLKDPFSVYRCHTIMNCTRTCPKGLNPGKAIAEIKKLLSGIAKKDAPGLETAALHNK</sequence>
<dbReference type="Gene3D" id="3.10.20.30">
    <property type="match status" value="1"/>
</dbReference>
<dbReference type="PROSITE" id="PS50042">
    <property type="entry name" value="CNMP_BINDING_3"/>
    <property type="match status" value="2"/>
</dbReference>
<dbReference type="PROSITE" id="PS51379">
    <property type="entry name" value="4FE4S_FER_2"/>
    <property type="match status" value="1"/>
</dbReference>
<dbReference type="GO" id="GO:0008177">
    <property type="term" value="F:succinate dehydrogenase (quinone) activity"/>
    <property type="evidence" value="ECO:0007669"/>
    <property type="project" value="UniProtKB-EC"/>
</dbReference>
<dbReference type="PROSITE" id="PS00197">
    <property type="entry name" value="2FE2S_FER_1"/>
    <property type="match status" value="1"/>
</dbReference>
<dbReference type="PROSITE" id="PS51085">
    <property type="entry name" value="2FE2S_FER_2"/>
    <property type="match status" value="1"/>
</dbReference>
<dbReference type="Gene3D" id="2.60.120.10">
    <property type="entry name" value="Jelly Rolls"/>
    <property type="match status" value="2"/>
</dbReference>
<dbReference type="CDD" id="cd00038">
    <property type="entry name" value="CAP_ED"/>
    <property type="match status" value="2"/>
</dbReference>
<dbReference type="InterPro" id="IPR001041">
    <property type="entry name" value="2Fe-2S_ferredoxin-type"/>
</dbReference>
<comment type="similarity">
    <text evidence="4">Belongs to the RAPGEF2 family.</text>
</comment>
<dbReference type="GO" id="GO:0006099">
    <property type="term" value="P:tricarboxylic acid cycle"/>
    <property type="evidence" value="ECO:0007669"/>
    <property type="project" value="UniProtKB-UniPathway"/>
</dbReference>
<feature type="domain" description="DEP" evidence="25">
    <location>
        <begin position="211"/>
        <end position="286"/>
    </location>
</feature>
<evidence type="ECO:0000313" key="32">
    <source>
        <dbReference type="Proteomes" id="UP000030765"/>
    </source>
</evidence>
<dbReference type="InterPro" id="IPR017896">
    <property type="entry name" value="4Fe4S_Fe-S-bd"/>
</dbReference>
<dbReference type="Pfam" id="PF00027">
    <property type="entry name" value="cNMP_binding"/>
    <property type="match status" value="2"/>
</dbReference>
<dbReference type="SMART" id="SM00100">
    <property type="entry name" value="cNMP"/>
    <property type="match status" value="2"/>
</dbReference>
<keyword evidence="9 20" id="KW-0344">Guanine-nucleotide releasing factor</keyword>